<evidence type="ECO:0000256" key="8">
    <source>
        <dbReference type="ARBA" id="ARBA00022912"/>
    </source>
</evidence>
<organism evidence="21 22">
    <name type="scientific">Adineta ricciae</name>
    <name type="common">Rotifer</name>
    <dbReference type="NCBI Taxonomy" id="249248"/>
    <lineage>
        <taxon>Eukaryota</taxon>
        <taxon>Metazoa</taxon>
        <taxon>Spiralia</taxon>
        <taxon>Gnathifera</taxon>
        <taxon>Rotifera</taxon>
        <taxon>Eurotatoria</taxon>
        <taxon>Bdelloidea</taxon>
        <taxon>Adinetida</taxon>
        <taxon>Adinetidae</taxon>
        <taxon>Adineta</taxon>
    </lineage>
</organism>
<protein>
    <recommendedName>
        <fullName evidence="2">protein-tyrosine-phosphatase</fullName>
        <ecNumber evidence="2">3.1.3.48</ecNumber>
    </recommendedName>
</protein>
<evidence type="ECO:0000256" key="14">
    <source>
        <dbReference type="ARBA" id="ARBA00023303"/>
    </source>
</evidence>
<evidence type="ECO:0000256" key="6">
    <source>
        <dbReference type="ARBA" id="ARBA00022801"/>
    </source>
</evidence>
<dbReference type="InterPro" id="IPR003595">
    <property type="entry name" value="Tyr_Pase_cat"/>
</dbReference>
<dbReference type="Pfam" id="PF02214">
    <property type="entry name" value="BTB_2"/>
    <property type="match status" value="1"/>
</dbReference>
<evidence type="ECO:0000313" key="22">
    <source>
        <dbReference type="Proteomes" id="UP000663828"/>
    </source>
</evidence>
<dbReference type="InterPro" id="IPR000980">
    <property type="entry name" value="SH2"/>
</dbReference>
<keyword evidence="5 17" id="KW-0812">Transmembrane</keyword>
<evidence type="ECO:0000256" key="1">
    <source>
        <dbReference type="ARBA" id="ARBA00004141"/>
    </source>
</evidence>
<dbReference type="InterPro" id="IPR027359">
    <property type="entry name" value="Volt_channel_dom_sf"/>
</dbReference>
<dbReference type="GO" id="GO:0030154">
    <property type="term" value="P:cell differentiation"/>
    <property type="evidence" value="ECO:0007669"/>
    <property type="project" value="TreeGrafter"/>
</dbReference>
<dbReference type="GO" id="GO:0008076">
    <property type="term" value="C:voltage-gated potassium channel complex"/>
    <property type="evidence" value="ECO:0007669"/>
    <property type="project" value="InterPro"/>
</dbReference>
<feature type="domain" description="SH2" evidence="18">
    <location>
        <begin position="476"/>
        <end position="574"/>
    </location>
</feature>
<keyword evidence="12" id="KW-0406">Ion transport</keyword>
<dbReference type="GO" id="GO:0001784">
    <property type="term" value="F:phosphotyrosine residue binding"/>
    <property type="evidence" value="ECO:0007669"/>
    <property type="project" value="TreeGrafter"/>
</dbReference>
<dbReference type="InterPro" id="IPR016130">
    <property type="entry name" value="Tyr_Pase_AS"/>
</dbReference>
<dbReference type="InterPro" id="IPR005821">
    <property type="entry name" value="Ion_trans_dom"/>
</dbReference>
<dbReference type="InterPro" id="IPR036860">
    <property type="entry name" value="SH2_dom_sf"/>
</dbReference>
<evidence type="ECO:0000256" key="17">
    <source>
        <dbReference type="SAM" id="Phobius"/>
    </source>
</evidence>
<keyword evidence="10 17" id="KW-1133">Transmembrane helix</keyword>
<dbReference type="Gene3D" id="3.30.710.10">
    <property type="entry name" value="Potassium Channel Kv1.1, Chain A"/>
    <property type="match status" value="1"/>
</dbReference>
<dbReference type="InterPro" id="IPR000210">
    <property type="entry name" value="BTB/POZ_dom"/>
</dbReference>
<dbReference type="AlphaFoldDB" id="A0A814WDA0"/>
<dbReference type="PRINTS" id="PR01498">
    <property type="entry name" value="SHAWCHANNEL"/>
</dbReference>
<dbReference type="SMART" id="SM00194">
    <property type="entry name" value="PTPc"/>
    <property type="match status" value="1"/>
</dbReference>
<gene>
    <name evidence="21" type="ORF">XAT740_LOCUS23821</name>
</gene>
<comment type="subcellular location">
    <subcellularLocation>
        <location evidence="1">Membrane</location>
        <topology evidence="1">Multi-pass membrane protein</topology>
    </subcellularLocation>
</comment>
<dbReference type="SUPFAM" id="SSF81324">
    <property type="entry name" value="Voltage-gated potassium channels"/>
    <property type="match status" value="1"/>
</dbReference>
<dbReference type="PROSITE" id="PS50056">
    <property type="entry name" value="TYR_PHOSPHATASE_2"/>
    <property type="match status" value="1"/>
</dbReference>
<dbReference type="InterPro" id="IPR003974">
    <property type="entry name" value="K_chnl_volt-dep_Kv3"/>
</dbReference>
<dbReference type="InterPro" id="IPR052123">
    <property type="entry name" value="Non-rcpt_Tyr_Phosphatase"/>
</dbReference>
<dbReference type="SMART" id="SM00252">
    <property type="entry name" value="SH2"/>
    <property type="match status" value="2"/>
</dbReference>
<keyword evidence="22" id="KW-1185">Reference proteome</keyword>
<dbReference type="EC" id="3.1.3.48" evidence="2"/>
<evidence type="ECO:0000256" key="12">
    <source>
        <dbReference type="ARBA" id="ARBA00023065"/>
    </source>
</evidence>
<evidence type="ECO:0000256" key="2">
    <source>
        <dbReference type="ARBA" id="ARBA00013064"/>
    </source>
</evidence>
<dbReference type="Proteomes" id="UP000663828">
    <property type="component" value="Unassembled WGS sequence"/>
</dbReference>
<dbReference type="PROSITE" id="PS50055">
    <property type="entry name" value="TYR_PHOSPHATASE_PTP"/>
    <property type="match status" value="1"/>
</dbReference>
<dbReference type="SUPFAM" id="SSF55550">
    <property type="entry name" value="SH2 domain"/>
    <property type="match status" value="2"/>
</dbReference>
<name>A0A814WDA0_ADIRI</name>
<dbReference type="Gene3D" id="1.20.120.350">
    <property type="entry name" value="Voltage-gated potassium channels. Chain C"/>
    <property type="match status" value="1"/>
</dbReference>
<dbReference type="InterPro" id="IPR011333">
    <property type="entry name" value="SKP1/BTB/POZ_sf"/>
</dbReference>
<accession>A0A814WDA0</accession>
<evidence type="ECO:0000259" key="18">
    <source>
        <dbReference type="PROSITE" id="PS50001"/>
    </source>
</evidence>
<evidence type="ECO:0000256" key="13">
    <source>
        <dbReference type="ARBA" id="ARBA00023136"/>
    </source>
</evidence>
<feature type="transmembrane region" description="Helical" evidence="17">
    <location>
        <begin position="396"/>
        <end position="418"/>
    </location>
</feature>
<dbReference type="InterPro" id="IPR000387">
    <property type="entry name" value="Tyr_Pase_dom"/>
</dbReference>
<keyword evidence="4" id="KW-0633">Potassium transport</keyword>
<dbReference type="GO" id="GO:0000278">
    <property type="term" value="P:mitotic cell cycle"/>
    <property type="evidence" value="ECO:0007669"/>
    <property type="project" value="TreeGrafter"/>
</dbReference>
<dbReference type="Pfam" id="PF00017">
    <property type="entry name" value="SH2"/>
    <property type="match status" value="2"/>
</dbReference>
<keyword evidence="7" id="KW-0631">Potassium channel</keyword>
<dbReference type="FunFam" id="1.10.287.70:FF:000028">
    <property type="entry name" value="potassium voltage-gated channel subfamily D member 3"/>
    <property type="match status" value="1"/>
</dbReference>
<dbReference type="InterPro" id="IPR000242">
    <property type="entry name" value="PTP_cat"/>
</dbReference>
<keyword evidence="8" id="KW-0904">Protein phosphatase</keyword>
<dbReference type="CDD" id="cd00173">
    <property type="entry name" value="SH2"/>
    <property type="match status" value="1"/>
</dbReference>
<evidence type="ECO:0000256" key="10">
    <source>
        <dbReference type="ARBA" id="ARBA00022989"/>
    </source>
</evidence>
<evidence type="ECO:0000256" key="7">
    <source>
        <dbReference type="ARBA" id="ARBA00022826"/>
    </source>
</evidence>
<proteinExistence type="predicted"/>
<evidence type="ECO:0000256" key="9">
    <source>
        <dbReference type="ARBA" id="ARBA00022958"/>
    </source>
</evidence>
<dbReference type="InterPro" id="IPR003131">
    <property type="entry name" value="T1-type_BTB"/>
</dbReference>
<evidence type="ECO:0000256" key="15">
    <source>
        <dbReference type="PROSITE-ProRule" id="PRU00191"/>
    </source>
</evidence>
<dbReference type="Pfam" id="PF00520">
    <property type="entry name" value="Ion_trans"/>
    <property type="match status" value="1"/>
</dbReference>
<evidence type="ECO:0000256" key="4">
    <source>
        <dbReference type="ARBA" id="ARBA00022538"/>
    </source>
</evidence>
<dbReference type="GO" id="GO:0051260">
    <property type="term" value="P:protein homooligomerization"/>
    <property type="evidence" value="ECO:0007669"/>
    <property type="project" value="InterPro"/>
</dbReference>
<feature type="region of interest" description="Disordered" evidence="16">
    <location>
        <begin position="852"/>
        <end position="882"/>
    </location>
</feature>
<feature type="transmembrane region" description="Helical" evidence="17">
    <location>
        <begin position="331"/>
        <end position="352"/>
    </location>
</feature>
<dbReference type="FunFam" id="3.30.710.10:FF:000020">
    <property type="entry name" value="Potassium voltage-gated channel protein Shaw"/>
    <property type="match status" value="1"/>
</dbReference>
<dbReference type="SMART" id="SM00225">
    <property type="entry name" value="BTB"/>
    <property type="match status" value="1"/>
</dbReference>
<reference evidence="21" key="1">
    <citation type="submission" date="2021-02" db="EMBL/GenBank/DDBJ databases">
        <authorList>
            <person name="Nowell W R."/>
        </authorList>
    </citation>
    <scope>NUCLEOTIDE SEQUENCE</scope>
</reference>
<comment type="caution">
    <text evidence="21">The sequence shown here is derived from an EMBL/GenBank/DDBJ whole genome shotgun (WGS) entry which is preliminary data.</text>
</comment>
<dbReference type="SUPFAM" id="SSF54695">
    <property type="entry name" value="POZ domain"/>
    <property type="match status" value="1"/>
</dbReference>
<feature type="domain" description="Tyrosine specific protein phosphatases" evidence="20">
    <location>
        <begin position="935"/>
        <end position="1013"/>
    </location>
</feature>
<dbReference type="PRINTS" id="PR00169">
    <property type="entry name" value="KCHANNEL"/>
</dbReference>
<evidence type="ECO:0000256" key="3">
    <source>
        <dbReference type="ARBA" id="ARBA00022448"/>
    </source>
</evidence>
<evidence type="ECO:0000259" key="19">
    <source>
        <dbReference type="PROSITE" id="PS50055"/>
    </source>
</evidence>
<dbReference type="PANTHER" id="PTHR46257:SF3">
    <property type="entry name" value="TYROSINE-PROTEIN PHOSPHATASE CORKSCREW"/>
    <property type="match status" value="1"/>
</dbReference>
<feature type="domain" description="Tyrosine-protein phosphatase" evidence="19">
    <location>
        <begin position="716"/>
        <end position="1022"/>
    </location>
</feature>
<evidence type="ECO:0000313" key="21">
    <source>
        <dbReference type="EMBL" id="CAF1203679.1"/>
    </source>
</evidence>
<dbReference type="InterPro" id="IPR003968">
    <property type="entry name" value="K_chnl_volt-dep_Kv"/>
</dbReference>
<keyword evidence="11 15" id="KW-0727">SH2 domain</keyword>
<dbReference type="PROSITE" id="PS50001">
    <property type="entry name" value="SH2"/>
    <property type="match status" value="2"/>
</dbReference>
<dbReference type="PANTHER" id="PTHR46257">
    <property type="entry name" value="TYROSINE-PROTEIN PHOSPHATASE CORKSCREW"/>
    <property type="match status" value="1"/>
</dbReference>
<dbReference type="PRINTS" id="PR01491">
    <property type="entry name" value="KVCHANNEL"/>
</dbReference>
<dbReference type="GO" id="GO:0005737">
    <property type="term" value="C:cytoplasm"/>
    <property type="evidence" value="ECO:0007669"/>
    <property type="project" value="TreeGrafter"/>
</dbReference>
<dbReference type="GO" id="GO:0005249">
    <property type="term" value="F:voltage-gated potassium channel activity"/>
    <property type="evidence" value="ECO:0007669"/>
    <property type="project" value="InterPro"/>
</dbReference>
<keyword evidence="3" id="KW-0813">Transport</keyword>
<dbReference type="SMART" id="SM00404">
    <property type="entry name" value="PTPc_motif"/>
    <property type="match status" value="1"/>
</dbReference>
<dbReference type="GO" id="GO:0004726">
    <property type="term" value="F:non-membrane spanning protein tyrosine phosphatase activity"/>
    <property type="evidence" value="ECO:0007669"/>
    <property type="project" value="TreeGrafter"/>
</dbReference>
<feature type="compositionally biased region" description="Polar residues" evidence="16">
    <location>
        <begin position="852"/>
        <end position="866"/>
    </location>
</feature>
<dbReference type="GO" id="GO:0035556">
    <property type="term" value="P:intracellular signal transduction"/>
    <property type="evidence" value="ECO:0007669"/>
    <property type="project" value="TreeGrafter"/>
</dbReference>
<keyword evidence="6" id="KW-0378">Hydrolase</keyword>
<keyword evidence="9" id="KW-0630">Potassium</keyword>
<dbReference type="Gene3D" id="3.90.190.10">
    <property type="entry name" value="Protein tyrosine phosphatase superfamily"/>
    <property type="match status" value="1"/>
</dbReference>
<feature type="transmembrane region" description="Helical" evidence="17">
    <location>
        <begin position="177"/>
        <end position="198"/>
    </location>
</feature>
<dbReference type="InterPro" id="IPR029021">
    <property type="entry name" value="Prot-tyrosine_phosphatase-like"/>
</dbReference>
<dbReference type="EMBL" id="CAJNOR010001816">
    <property type="protein sequence ID" value="CAF1203679.1"/>
    <property type="molecule type" value="Genomic_DNA"/>
</dbReference>
<feature type="transmembrane region" description="Helical" evidence="17">
    <location>
        <begin position="372"/>
        <end position="389"/>
    </location>
</feature>
<dbReference type="SUPFAM" id="SSF52799">
    <property type="entry name" value="(Phosphotyrosine protein) phosphatases II"/>
    <property type="match status" value="1"/>
</dbReference>
<keyword evidence="14" id="KW-0407">Ion channel</keyword>
<sequence length="1040" mass="119814">MAVNLLGNSDIDARIILNVGGTRFETLKSTLKKLPATRLSKLTEQLSYYDPILNEYFFDRHPGVFSQILNYYRTGTLHYPTNVCGPLFEDELSYWGLQREDVEPCCWMTYTKHRSTAETLSILDSLELDTVRSSQQEVMKKFGWDDNFDYIQGHLPRYKRLMMIIWQIFEEPRSSTVAKVITVISIFFILVSILSFVLQTLSMFRISDIDFVTVYVNKTSTDRTPTLNRQNVHPSFDVVEWICNTWFIFEIMIRFIVNPNKKEFCQSTLNIIDFLATSWFYFTWALTKLHVNDNEALDLLSTIRIMRLFKLFNHHPGLKVIITSMKFSSSVLWLLIFFVLIAVAIFASLIYYAERMTSRHPADNMFGSIPDALWFNIITMSTIGYGDLYPKTMLGMLIGAVSTVAGVLIIDLPMPIIVETFANFYTHLRARSKLPKTRRKIGPAEPVVTKRAAVTAMDNGQNLKLLGQSSKAAAMFFHRDLSGIEAEKLLLEKGIPGSFLVRPSTTKSDAYVLSVRRANDTITHIRIQRTNDGFDLGERQECFSTLYDMIEHYRHNVNELREKNNEIIELTVPILAQMPTLEKYYHGPISHSQTESILNACDQIGLFLVRDSETIPGDYVICVKTQHGISNIKIKCVNGEWFLDGKGQREQIDRFKSLDDLIHFYLKHNILVATNGAAFRLVQPCTANWFHARDIHQRCEHLSKLVATQHGHRTGFSLEFELLNQQSEYKSLMYHKRHGEKADNRPRNRFKNILPYDETRVILKNYPVTDYINANRIRPPIESLGREYIATQGPLPATLNDFWHMVQQETVRCIVMITRETEGMKNKCARYWPEVYTVKTYGSVTVENLNESNYGPAQTPNSTSRALRSLPSAGHQLPQQPSNDDDCYYRLRTLKITTEEGRSWEILHWQYLAWGDHGSPLVSNQQDNVQLGVLLEFFEKIGRSNPTAAEPCTSPMIVHCSAGIGRSGATIAIDMILNRIRAEGFDIEIEIPGLITHIRSQRSGLVQTERQYEFIYRVIEYFIEQHMKQSSYPPEYMNMR</sequence>
<evidence type="ECO:0000256" key="5">
    <source>
        <dbReference type="ARBA" id="ARBA00022692"/>
    </source>
</evidence>
<dbReference type="PROSITE" id="PS00383">
    <property type="entry name" value="TYR_PHOSPHATASE_1"/>
    <property type="match status" value="1"/>
</dbReference>
<dbReference type="Gene3D" id="1.10.287.70">
    <property type="match status" value="1"/>
</dbReference>
<dbReference type="Pfam" id="PF00102">
    <property type="entry name" value="Y_phosphatase"/>
    <property type="match status" value="1"/>
</dbReference>
<dbReference type="PRINTS" id="PR00401">
    <property type="entry name" value="SH2DOMAIN"/>
</dbReference>
<evidence type="ECO:0000256" key="11">
    <source>
        <dbReference type="ARBA" id="ARBA00022999"/>
    </source>
</evidence>
<dbReference type="Gene3D" id="3.30.505.10">
    <property type="entry name" value="SH2 domain"/>
    <property type="match status" value="2"/>
</dbReference>
<feature type="domain" description="SH2" evidence="18">
    <location>
        <begin position="584"/>
        <end position="685"/>
    </location>
</feature>
<evidence type="ECO:0000259" key="20">
    <source>
        <dbReference type="PROSITE" id="PS50056"/>
    </source>
</evidence>
<evidence type="ECO:0000256" key="16">
    <source>
        <dbReference type="SAM" id="MobiDB-lite"/>
    </source>
</evidence>
<keyword evidence="13 17" id="KW-0472">Membrane</keyword>